<dbReference type="PANTHER" id="PTHR42685">
    <property type="entry name" value="GERANYLGERANYL DIPHOSPHATE REDUCTASE"/>
    <property type="match status" value="1"/>
</dbReference>
<gene>
    <name evidence="2" type="ORF">RT717_23785</name>
</gene>
<proteinExistence type="predicted"/>
<dbReference type="InterPro" id="IPR036188">
    <property type="entry name" value="FAD/NAD-bd_sf"/>
</dbReference>
<dbReference type="Pfam" id="PF01494">
    <property type="entry name" value="FAD_binding_3"/>
    <property type="match status" value="1"/>
</dbReference>
<evidence type="ECO:0000313" key="2">
    <source>
        <dbReference type="EMBL" id="WOK06101.1"/>
    </source>
</evidence>
<organism evidence="2 3">
    <name type="scientific">Imperialibacter roseus</name>
    <dbReference type="NCBI Taxonomy" id="1324217"/>
    <lineage>
        <taxon>Bacteria</taxon>
        <taxon>Pseudomonadati</taxon>
        <taxon>Bacteroidota</taxon>
        <taxon>Cytophagia</taxon>
        <taxon>Cytophagales</taxon>
        <taxon>Flammeovirgaceae</taxon>
        <taxon>Imperialibacter</taxon>
    </lineage>
</organism>
<dbReference type="PANTHER" id="PTHR42685:SF22">
    <property type="entry name" value="CONDITIONED MEDIUM FACTOR RECEPTOR 1"/>
    <property type="match status" value="1"/>
</dbReference>
<evidence type="ECO:0000313" key="3">
    <source>
        <dbReference type="Proteomes" id="UP001302349"/>
    </source>
</evidence>
<protein>
    <submittedName>
        <fullName evidence="2">NAD(P)/FAD-dependent oxidoreductase</fullName>
        <ecNumber evidence="2">1.-.-.-</ecNumber>
    </submittedName>
</protein>
<dbReference type="Proteomes" id="UP001302349">
    <property type="component" value="Chromosome"/>
</dbReference>
<dbReference type="InterPro" id="IPR002938">
    <property type="entry name" value="FAD-bd"/>
</dbReference>
<accession>A0ABZ0INI0</accession>
<reference evidence="2 3" key="1">
    <citation type="journal article" date="2023" name="Microbiol. Resour. Announc.">
        <title>Complete Genome Sequence of Imperialibacter roseus strain P4T.</title>
        <authorList>
            <person name="Tizabi D.R."/>
            <person name="Bachvaroff T."/>
            <person name="Hill R.T."/>
        </authorList>
    </citation>
    <scope>NUCLEOTIDE SEQUENCE [LARGE SCALE GENOMIC DNA]</scope>
    <source>
        <strain evidence="2 3">P4T</strain>
    </source>
</reference>
<sequence>MRDVIIIGGGLAGLVNSILLTRTGLDVLLIEKKSYPFHRVCGEYISNEVMPFLRRNGLYPDDFEPASIKQFSLSAISGKQASVPLSMGGFGISRFQFDQFLYEKALQSGVEFALSQSVDHVSREGQHFVVSYGNGQSASSTLVIGAHGKRSKIDKQLNRPFIEKRSPFIGVKYHVKTDFPKDLIALHNFPGGYCGISKVENDTYNVCYLSRTQNLKAFGSISEMEMAVLYQNPRLKELFENSDFLFDAPEVINEISFEKKETVSNSILMSGDSAGLITPLCGNGMAMAIHSAKILSEVIISQRRNDGFGLAAIEKEYAQKWKQQFAGRLWVGRQSQNLFGTHFTSNIGVGLVGGLPFLAKRIIAQTHGRPF</sequence>
<dbReference type="SUPFAM" id="SSF51905">
    <property type="entry name" value="FAD/NAD(P)-binding domain"/>
    <property type="match status" value="1"/>
</dbReference>
<dbReference type="InterPro" id="IPR050407">
    <property type="entry name" value="Geranylgeranyl_reductase"/>
</dbReference>
<feature type="domain" description="FAD-binding" evidence="1">
    <location>
        <begin position="3"/>
        <end position="297"/>
    </location>
</feature>
<dbReference type="Gene3D" id="3.50.50.60">
    <property type="entry name" value="FAD/NAD(P)-binding domain"/>
    <property type="match status" value="1"/>
</dbReference>
<dbReference type="EC" id="1.-.-.-" evidence="2"/>
<evidence type="ECO:0000259" key="1">
    <source>
        <dbReference type="Pfam" id="PF01494"/>
    </source>
</evidence>
<dbReference type="EMBL" id="CP136051">
    <property type="protein sequence ID" value="WOK06101.1"/>
    <property type="molecule type" value="Genomic_DNA"/>
</dbReference>
<name>A0ABZ0INI0_9BACT</name>
<dbReference type="GO" id="GO:0016491">
    <property type="term" value="F:oxidoreductase activity"/>
    <property type="evidence" value="ECO:0007669"/>
    <property type="project" value="UniProtKB-KW"/>
</dbReference>
<dbReference type="RefSeq" id="WP_317488838.1">
    <property type="nucleotide sequence ID" value="NZ_CP136051.1"/>
</dbReference>
<keyword evidence="3" id="KW-1185">Reference proteome</keyword>
<keyword evidence="2" id="KW-0560">Oxidoreductase</keyword>
<dbReference type="PRINTS" id="PR00420">
    <property type="entry name" value="RNGMNOXGNASE"/>
</dbReference>